<evidence type="ECO:0000313" key="2">
    <source>
        <dbReference type="Proteomes" id="UP001178303"/>
    </source>
</evidence>
<organism evidence="1 2">
    <name type="scientific">Bacillus wiedmannii</name>
    <dbReference type="NCBI Taxonomy" id="1890302"/>
    <lineage>
        <taxon>Bacteria</taxon>
        <taxon>Bacillati</taxon>
        <taxon>Bacillota</taxon>
        <taxon>Bacilli</taxon>
        <taxon>Bacillales</taxon>
        <taxon>Bacillaceae</taxon>
        <taxon>Bacillus</taxon>
        <taxon>Bacillus cereus group</taxon>
    </lineage>
</organism>
<protein>
    <submittedName>
        <fullName evidence="1">Uncharacterized protein</fullName>
    </submittedName>
</protein>
<proteinExistence type="predicted"/>
<reference evidence="1" key="1">
    <citation type="submission" date="2023-05" db="EMBL/GenBank/DDBJ databases">
        <title>Comparative genomics of Bacillaceae isolates and their secondary metabolite potential.</title>
        <authorList>
            <person name="Song L."/>
            <person name="Nielsen L.J."/>
            <person name="Mohite O."/>
            <person name="Xu X."/>
            <person name="Weber T."/>
            <person name="Kovacs A.T."/>
        </authorList>
    </citation>
    <scope>NUCLEOTIDE SEQUENCE</scope>
    <source>
        <strain evidence="1">LN15</strain>
    </source>
</reference>
<gene>
    <name evidence="1" type="ORF">QNH45_12510</name>
</gene>
<sequence>MLLSGKFKKSREESFIIQNGIVVMTKESDPDRIIQSSYDRIVYKEKLEIDAKFNEFHNIVNQVSKNAGQYKTNTPIPNMSYGIGKDINNPNIYVSSELVGKINLDIRDVFYLMLKEKILSLCIRMQ</sequence>
<evidence type="ECO:0000313" key="1">
    <source>
        <dbReference type="EMBL" id="WHY31548.1"/>
    </source>
</evidence>
<accession>A0AA95LWI5</accession>
<dbReference type="EMBL" id="CP126099">
    <property type="protein sequence ID" value="WHY31548.1"/>
    <property type="molecule type" value="Genomic_DNA"/>
</dbReference>
<dbReference type="AlphaFoldDB" id="A0AA95LWI5"/>
<name>A0AA95LWI5_9BACI</name>
<dbReference type="Proteomes" id="UP001178303">
    <property type="component" value="Chromosome"/>
</dbReference>